<reference evidence="1" key="1">
    <citation type="submission" date="2022-02" db="EMBL/GenBank/DDBJ databases">
        <title>Qipengyuania spongiae sp. nov., isolated from marine sponge.</title>
        <authorList>
            <person name="Li Z."/>
            <person name="Zhang M."/>
        </authorList>
    </citation>
    <scope>NUCLEOTIDE SEQUENCE</scope>
    <source>
        <strain evidence="1">PHS-Z21</strain>
    </source>
</reference>
<sequence>MFVEWPAPLPGGGVSGEMALTFDRGHERRLLVVPPLFEEHNKLRRQLIAIMRNLDRAGYDVVLPDLPGLNESGEPLERQTLTGWHHAINVAATHFGATHAFAIRSAALLLPERLPAVIHAPHKGAPLLRGMVRARTIAAREAGREERAADLLEMGRESGLDLAGWSLGPQMIRDLEKADCRILDTDRMIDPAEIGGAPLWLRAEPGEDASQAAALAGIIAAIMGSP</sequence>
<evidence type="ECO:0000313" key="1">
    <source>
        <dbReference type="EMBL" id="UVI38993.1"/>
    </source>
</evidence>
<accession>A0ABY5SWT4</accession>
<dbReference type="Proteomes" id="UP001065265">
    <property type="component" value="Chromosome"/>
</dbReference>
<evidence type="ECO:0008006" key="3">
    <source>
        <dbReference type="Google" id="ProtNLM"/>
    </source>
</evidence>
<keyword evidence="2" id="KW-1185">Reference proteome</keyword>
<proteinExistence type="predicted"/>
<evidence type="ECO:0000313" key="2">
    <source>
        <dbReference type="Proteomes" id="UP001065265"/>
    </source>
</evidence>
<gene>
    <name evidence="1" type="ORF">L1F33_12245</name>
</gene>
<dbReference type="SUPFAM" id="SSF53474">
    <property type="entry name" value="alpha/beta-Hydrolases"/>
    <property type="match status" value="1"/>
</dbReference>
<dbReference type="InterPro" id="IPR029058">
    <property type="entry name" value="AB_hydrolase_fold"/>
</dbReference>
<protein>
    <recommendedName>
        <fullName evidence="3">Alpha/beta hydrolase</fullName>
    </recommendedName>
</protein>
<dbReference type="EMBL" id="CP092471">
    <property type="protein sequence ID" value="UVI38993.1"/>
    <property type="molecule type" value="Genomic_DNA"/>
</dbReference>
<dbReference type="Gene3D" id="3.40.50.1820">
    <property type="entry name" value="alpha/beta hydrolase"/>
    <property type="match status" value="1"/>
</dbReference>
<dbReference type="RefSeq" id="WP_265558175.1">
    <property type="nucleotide sequence ID" value="NZ_CP092471.1"/>
</dbReference>
<name>A0ABY5SWT4_9SPHN</name>
<organism evidence="1 2">
    <name type="scientific">Qipengyuania spongiae</name>
    <dbReference type="NCBI Taxonomy" id="2909673"/>
    <lineage>
        <taxon>Bacteria</taxon>
        <taxon>Pseudomonadati</taxon>
        <taxon>Pseudomonadota</taxon>
        <taxon>Alphaproteobacteria</taxon>
        <taxon>Sphingomonadales</taxon>
        <taxon>Erythrobacteraceae</taxon>
        <taxon>Qipengyuania</taxon>
    </lineage>
</organism>